<dbReference type="Proteomes" id="UP001361570">
    <property type="component" value="Unassembled WGS sequence"/>
</dbReference>
<evidence type="ECO:0008006" key="3">
    <source>
        <dbReference type="Google" id="ProtNLM"/>
    </source>
</evidence>
<accession>A0ABU8DYR6</accession>
<name>A0ABU8DYR6_9ACTN</name>
<sequence>MELAKQDLVQMLHGQGDNDTADALAATDLPVTVDTDRDAEALAAVGLDQATLQGHIAAGAIGGNMTM</sequence>
<protein>
    <recommendedName>
        <fullName evidence="3">Nif11 domain-containing protein</fullName>
    </recommendedName>
</protein>
<evidence type="ECO:0000313" key="1">
    <source>
        <dbReference type="EMBL" id="MEI4273982.1"/>
    </source>
</evidence>
<dbReference type="RefSeq" id="WP_336406098.1">
    <property type="nucleotide sequence ID" value="NZ_JBAPLU010000031.1"/>
</dbReference>
<evidence type="ECO:0000313" key="2">
    <source>
        <dbReference type="Proteomes" id="UP001361570"/>
    </source>
</evidence>
<dbReference type="EMBL" id="JBAPLU010000031">
    <property type="protein sequence ID" value="MEI4273982.1"/>
    <property type="molecule type" value="Genomic_DNA"/>
</dbReference>
<organism evidence="1 2">
    <name type="scientific">Klenkia sesuvii</name>
    <dbReference type="NCBI Taxonomy" id="3103137"/>
    <lineage>
        <taxon>Bacteria</taxon>
        <taxon>Bacillati</taxon>
        <taxon>Actinomycetota</taxon>
        <taxon>Actinomycetes</taxon>
        <taxon>Geodermatophilales</taxon>
        <taxon>Geodermatophilaceae</taxon>
        <taxon>Klenkia</taxon>
    </lineage>
</organism>
<reference evidence="1 2" key="1">
    <citation type="submission" date="2024-03" db="EMBL/GenBank/DDBJ databases">
        <title>Draft genome sequence of Klenkia sp. LSe6-5.</title>
        <authorList>
            <person name="Duangmal K."/>
            <person name="Chantavorakit T."/>
        </authorList>
    </citation>
    <scope>NUCLEOTIDE SEQUENCE [LARGE SCALE GENOMIC DNA]</scope>
    <source>
        <strain evidence="1 2">LSe6-5</strain>
    </source>
</reference>
<proteinExistence type="predicted"/>
<comment type="caution">
    <text evidence="1">The sequence shown here is derived from an EMBL/GenBank/DDBJ whole genome shotgun (WGS) entry which is preliminary data.</text>
</comment>
<gene>
    <name evidence="1" type="ORF">TEK04_19850</name>
</gene>
<keyword evidence="2" id="KW-1185">Reference proteome</keyword>